<feature type="transmembrane region" description="Helical" evidence="33">
    <location>
        <begin position="832"/>
        <end position="854"/>
    </location>
</feature>
<keyword evidence="4" id="KW-0813">Transport</keyword>
<dbReference type="Ensembl" id="ENSMGAT00000008321.3">
    <property type="protein sequence ID" value="ENSMGAP00000007544.3"/>
    <property type="gene ID" value="ENSMGAG00000007383.3"/>
</dbReference>
<evidence type="ECO:0000256" key="6">
    <source>
        <dbReference type="ARBA" id="ARBA00022527"/>
    </source>
</evidence>
<evidence type="ECO:0000256" key="27">
    <source>
        <dbReference type="ARBA" id="ARBA00047899"/>
    </source>
</evidence>
<organism evidence="35 36">
    <name type="scientific">Meleagris gallopavo</name>
    <name type="common">Wild turkey</name>
    <dbReference type="NCBI Taxonomy" id="9103"/>
    <lineage>
        <taxon>Eukaryota</taxon>
        <taxon>Metazoa</taxon>
        <taxon>Chordata</taxon>
        <taxon>Craniata</taxon>
        <taxon>Vertebrata</taxon>
        <taxon>Euteleostomi</taxon>
        <taxon>Archelosauria</taxon>
        <taxon>Archosauria</taxon>
        <taxon>Dinosauria</taxon>
        <taxon>Saurischia</taxon>
        <taxon>Theropoda</taxon>
        <taxon>Coelurosauria</taxon>
        <taxon>Aves</taxon>
        <taxon>Neognathae</taxon>
        <taxon>Galloanserae</taxon>
        <taxon>Galliformes</taxon>
        <taxon>Phasianidae</taxon>
        <taxon>Meleagridinae</taxon>
        <taxon>Meleagris</taxon>
    </lineage>
</organism>
<dbReference type="Gene3D" id="1.20.5.1010">
    <property type="entry name" value="TRPM, tetramerisation domain"/>
    <property type="match status" value="1"/>
</dbReference>
<evidence type="ECO:0000256" key="9">
    <source>
        <dbReference type="ARBA" id="ARBA00022673"/>
    </source>
</evidence>
<evidence type="ECO:0000256" key="1">
    <source>
        <dbReference type="ARBA" id="ARBA00004123"/>
    </source>
</evidence>
<comment type="catalytic activity">
    <reaction evidence="28">
        <text>L-seryl-[protein] + ATP = O-phospho-L-seryl-[protein] + ADP + H(+)</text>
        <dbReference type="Rhea" id="RHEA:17989"/>
        <dbReference type="Rhea" id="RHEA-COMP:9863"/>
        <dbReference type="Rhea" id="RHEA-COMP:11604"/>
        <dbReference type="ChEBI" id="CHEBI:15378"/>
        <dbReference type="ChEBI" id="CHEBI:29999"/>
        <dbReference type="ChEBI" id="CHEBI:30616"/>
        <dbReference type="ChEBI" id="CHEBI:83421"/>
        <dbReference type="ChEBI" id="CHEBI:456216"/>
        <dbReference type="EC" id="2.7.11.1"/>
    </reaction>
</comment>
<evidence type="ECO:0000256" key="8">
    <source>
        <dbReference type="ARBA" id="ARBA00022568"/>
    </source>
</evidence>
<feature type="transmembrane region" description="Helical" evidence="33">
    <location>
        <begin position="765"/>
        <end position="784"/>
    </location>
</feature>
<keyword evidence="12 31" id="KW-0479">Metal-binding</keyword>
<dbReference type="FunFam" id="1.20.5.1010:FF:000002">
    <property type="entry name" value="Transient receptor potential cation channel subfamily M member 7"/>
    <property type="match status" value="1"/>
</dbReference>
<evidence type="ECO:0000256" key="20">
    <source>
        <dbReference type="ARBA" id="ARBA00023136"/>
    </source>
</evidence>
<evidence type="ECO:0000256" key="3">
    <source>
        <dbReference type="ARBA" id="ARBA00012513"/>
    </source>
</evidence>
<accession>G1N680</accession>
<evidence type="ECO:0000313" key="36">
    <source>
        <dbReference type="Proteomes" id="UP000001645"/>
    </source>
</evidence>
<dbReference type="FunFam" id="3.30.200.20:FF:000129">
    <property type="entry name" value="Transient receptor potential cation channel, subfamily M, member 7"/>
    <property type="match status" value="1"/>
</dbReference>
<evidence type="ECO:0000256" key="12">
    <source>
        <dbReference type="ARBA" id="ARBA00022723"/>
    </source>
</evidence>
<dbReference type="InterPro" id="IPR011009">
    <property type="entry name" value="Kinase-like_dom_sf"/>
</dbReference>
<evidence type="ECO:0000256" key="19">
    <source>
        <dbReference type="ARBA" id="ARBA00023065"/>
    </source>
</evidence>
<comment type="similarity">
    <text evidence="23">In the C-terminal section; belongs to the protein kinase superfamily. Alpha-type protein kinase family. ALPK subfamily.</text>
</comment>
<keyword evidence="20 33" id="KW-0472">Membrane</keyword>
<comment type="catalytic activity">
    <reaction evidence="27">
        <text>L-threonyl-[protein] + ATP = O-phospho-L-threonyl-[protein] + ADP + H(+)</text>
        <dbReference type="Rhea" id="RHEA:46608"/>
        <dbReference type="Rhea" id="RHEA-COMP:11060"/>
        <dbReference type="Rhea" id="RHEA-COMP:11605"/>
        <dbReference type="ChEBI" id="CHEBI:15378"/>
        <dbReference type="ChEBI" id="CHEBI:30013"/>
        <dbReference type="ChEBI" id="CHEBI:30616"/>
        <dbReference type="ChEBI" id="CHEBI:61977"/>
        <dbReference type="ChEBI" id="CHEBI:456216"/>
        <dbReference type="EC" id="2.7.11.1"/>
    </reaction>
</comment>
<keyword evidence="13 30" id="KW-0547">Nucleotide-binding</keyword>
<feature type="domain" description="Alpha-type protein kinase" evidence="34">
    <location>
        <begin position="1253"/>
        <end position="1483"/>
    </location>
</feature>
<evidence type="ECO:0000256" key="17">
    <source>
        <dbReference type="ARBA" id="ARBA00022840"/>
    </source>
</evidence>
<evidence type="ECO:0000256" key="30">
    <source>
        <dbReference type="PIRSR" id="PIRSR629601-2"/>
    </source>
</evidence>
<evidence type="ECO:0000256" key="32">
    <source>
        <dbReference type="SAM" id="MobiDB-lite"/>
    </source>
</evidence>
<evidence type="ECO:0000256" key="33">
    <source>
        <dbReference type="SAM" id="Phobius"/>
    </source>
</evidence>
<keyword evidence="36" id="KW-1185">Reference proteome</keyword>
<dbReference type="InterPro" id="IPR029601">
    <property type="entry name" value="TRPM7_a-kinase_dom"/>
</dbReference>
<dbReference type="Pfam" id="PF02816">
    <property type="entry name" value="Alpha_kinase"/>
    <property type="match status" value="1"/>
</dbReference>
<feature type="binding site" evidence="30">
    <location>
        <begin position="1453"/>
        <end position="1459"/>
    </location>
    <ligand>
        <name>ADP</name>
        <dbReference type="ChEBI" id="CHEBI:456216"/>
    </ligand>
</feature>
<evidence type="ECO:0000256" key="26">
    <source>
        <dbReference type="ARBA" id="ARBA00036634"/>
    </source>
</evidence>
<proteinExistence type="inferred from homology"/>
<protein>
    <recommendedName>
        <fullName evidence="3">non-specific serine/threonine protein kinase</fullName>
        <ecNumber evidence="3">2.7.11.1</ecNumber>
    </recommendedName>
</protein>
<dbReference type="SUPFAM" id="SSF56112">
    <property type="entry name" value="Protein kinase-like (PK-like)"/>
    <property type="match status" value="1"/>
</dbReference>
<keyword evidence="19" id="KW-0406">Ion transport</keyword>
<evidence type="ECO:0000313" key="35">
    <source>
        <dbReference type="Ensembl" id="ENSMGAP00000007544.3"/>
    </source>
</evidence>
<evidence type="ECO:0000256" key="25">
    <source>
        <dbReference type="ARBA" id="ARBA00034634"/>
    </source>
</evidence>
<keyword evidence="21" id="KW-0539">Nucleus</keyword>
<evidence type="ECO:0000256" key="10">
    <source>
        <dbReference type="ARBA" id="ARBA00022679"/>
    </source>
</evidence>
<dbReference type="GeneTree" id="ENSGT00940000157091"/>
<dbReference type="GO" id="GO:0005262">
    <property type="term" value="F:calcium channel activity"/>
    <property type="evidence" value="ECO:0007669"/>
    <property type="project" value="UniProtKB-KW"/>
</dbReference>
<evidence type="ECO:0000256" key="7">
    <source>
        <dbReference type="ARBA" id="ARBA00022553"/>
    </source>
</evidence>
<evidence type="ECO:0000256" key="24">
    <source>
        <dbReference type="ARBA" id="ARBA00034269"/>
    </source>
</evidence>
<name>G1N680_MELGA</name>
<dbReference type="InterPro" id="IPR057366">
    <property type="entry name" value="TRPM-like"/>
</dbReference>
<reference evidence="35" key="3">
    <citation type="submission" date="2025-09" db="UniProtKB">
        <authorList>
            <consortium name="Ensembl"/>
        </authorList>
    </citation>
    <scope>IDENTIFICATION</scope>
</reference>
<keyword evidence="16" id="KW-0106">Calcium</keyword>
<comment type="catalytic activity">
    <reaction evidence="25">
        <text>Zn(2+)(in) = Zn(2+)(out)</text>
        <dbReference type="Rhea" id="RHEA:29351"/>
        <dbReference type="ChEBI" id="CHEBI:29105"/>
    </reaction>
</comment>
<feature type="binding site" evidence="30">
    <location>
        <position position="1283"/>
    </location>
    <ligand>
        <name>ADP</name>
        <dbReference type="ChEBI" id="CHEBI:456216"/>
    </ligand>
</feature>
<evidence type="ECO:0000256" key="2">
    <source>
        <dbReference type="ARBA" id="ARBA00004651"/>
    </source>
</evidence>
<dbReference type="SMART" id="SM00811">
    <property type="entry name" value="Alpha_kinase"/>
    <property type="match status" value="1"/>
</dbReference>
<evidence type="ECO:0000256" key="28">
    <source>
        <dbReference type="ARBA" id="ARBA00048679"/>
    </source>
</evidence>
<comment type="subcellular location">
    <subcellularLocation>
        <location evidence="2">Cell membrane</location>
        <topology evidence="2">Multi-pass membrane protein</topology>
    </subcellularLocation>
    <subcellularLocation>
        <location evidence="1">Nucleus</location>
    </subcellularLocation>
</comment>
<keyword evidence="8" id="KW-0109">Calcium transport</keyword>
<dbReference type="Pfam" id="PF25508">
    <property type="entry name" value="TRPM2"/>
    <property type="match status" value="2"/>
</dbReference>
<feature type="binding site" evidence="31">
    <location>
        <position position="1475"/>
    </location>
    <ligand>
        <name>Zn(2+)</name>
        <dbReference type="ChEBI" id="CHEBI:29105"/>
    </ligand>
</feature>
<dbReference type="Gene3D" id="3.20.200.10">
    <property type="entry name" value="MHCK/EF2 kinase"/>
    <property type="match status" value="1"/>
</dbReference>
<dbReference type="GO" id="GO:0055080">
    <property type="term" value="P:monoatomic cation homeostasis"/>
    <property type="evidence" value="ECO:0007669"/>
    <property type="project" value="TreeGrafter"/>
</dbReference>
<feature type="binding site" evidence="31">
    <location>
        <position position="1469"/>
    </location>
    <ligand>
        <name>Zn(2+)</name>
        <dbReference type="ChEBI" id="CHEBI:29105"/>
    </ligand>
</feature>
<feature type="binding site" evidence="30">
    <location>
        <position position="1379"/>
    </location>
    <ligand>
        <name>ADP</name>
        <dbReference type="ChEBI" id="CHEBI:456216"/>
    </ligand>
</feature>
<dbReference type="InterPro" id="IPR004166">
    <property type="entry name" value="a-kinase_dom"/>
</dbReference>
<evidence type="ECO:0000256" key="16">
    <source>
        <dbReference type="ARBA" id="ARBA00022837"/>
    </source>
</evidence>
<dbReference type="Pfam" id="PF16519">
    <property type="entry name" value="TRPM_tetra"/>
    <property type="match status" value="1"/>
</dbReference>
<dbReference type="GO" id="GO:0046872">
    <property type="term" value="F:metal ion binding"/>
    <property type="evidence" value="ECO:0007669"/>
    <property type="project" value="UniProtKB-KW"/>
</dbReference>
<evidence type="ECO:0000256" key="31">
    <source>
        <dbReference type="PIRSR" id="PIRSR629601-3"/>
    </source>
</evidence>
<dbReference type="EC" id="2.7.11.1" evidence="3"/>
<comment type="catalytic activity">
    <reaction evidence="24">
        <text>Mg(2+)(in) = Mg(2+)(out)</text>
        <dbReference type="Rhea" id="RHEA:29827"/>
        <dbReference type="ChEBI" id="CHEBI:18420"/>
    </reaction>
</comment>
<feature type="region of interest" description="Disordered" evidence="32">
    <location>
        <begin position="501"/>
        <end position="532"/>
    </location>
</feature>
<comment type="cofactor">
    <cofactor evidence="31">
        <name>Zn(2+)</name>
        <dbReference type="ChEBI" id="CHEBI:29105"/>
    </cofactor>
    <text evidence="31">Binds 1 zinc ion per subunit.</text>
</comment>
<keyword evidence="6" id="KW-0723">Serine/threonine-protein kinase</keyword>
<feature type="binding site" evidence="30">
    <location>
        <position position="1428"/>
    </location>
    <ligand>
        <name>ADP</name>
        <dbReference type="ChEBI" id="CHEBI:456216"/>
    </ligand>
</feature>
<evidence type="ECO:0000256" key="22">
    <source>
        <dbReference type="ARBA" id="ARBA00023303"/>
    </source>
</evidence>
<feature type="compositionally biased region" description="Basic and acidic residues" evidence="32">
    <location>
        <begin position="519"/>
        <end position="532"/>
    </location>
</feature>
<feature type="transmembrane region" description="Helical" evidence="33">
    <location>
        <begin position="875"/>
        <end position="894"/>
    </location>
</feature>
<dbReference type="GO" id="GO:0051262">
    <property type="term" value="P:protein tetramerization"/>
    <property type="evidence" value="ECO:0007669"/>
    <property type="project" value="InterPro"/>
</dbReference>
<sequence length="1532" mass="174098">FQSQKSWIENTFTKRECVYIIPSSKDPHRCLPGCQICHLAMKYSDVKLGENCNQEIEEWSVEKHTEQTSTDAYGVINFQGGSHSYRAKYVRLSYDTKPEAVLQLMLKEWQMELPKLVISVHGGMQKFELHPRIKQLLGKGLIKAAVTTGAWIITGGVNTGVAKHVGDALREHASRSSRKICTIGIAPWGVIENRNDLVGRDVVAPYQTLLNPLSKLNVLNNLHSHFILVDDGTVGKYGAEVKLRRELEKTINLQRIHARIGQGVPVVALVFEGGPNVILTVLDFLHESPPVPVVVCEGTGRAADILAYVHKNVPEGAEPEIISTIKKTFNFGQSEAITVFHIGSDEHQDIDVAILTALLKGTNASAFDQLVLTLAWDRVDIAKNHVFVYGQQWLVGSLEQAMLDALVMDRVAFVKLLIENGVSMHKFLTIPRLEELYNTKQGPTNPTLFHLVRDVKQGNLPPGYKINLIDVGLVIEYLMGGTYRCTYTRKRFRAIYNSLSGNNRRSGRNPSNTTPQLCKSHESFGNRADKKEKMRHNHFIKTAQPYKPKVQMFKGKVLDFILSNDPETRRFPYPLNELLLWAVLMKRQKMALFFWQHGEESMAKALVACKVYRSMAYEAKQSDLVDDTSEELKQYSNEFGQLAVELLEQSFRQDETMAMKLLTYELKNWSNSTCLKLAVSSRLRPFVAHTCTQMLLSDMWMGRLNMRKNSWYKVILSILLPPAILLLEYKTKAEMSHIPQSQDAHQMAMDDSENNFQNAADEIPMVMMLAYLGFLMLYTFVVLVKMEEVPSVQEWIVIAYIFTSAIEKIREIFFMSEAGKINQKIKVWFSDYFNISDTVAIVTFFIGFVLRFGAKGNFAVNQQAGPYVMMIGKMVANMFYIVVIMALVLLSFGVPRKAILYPNEAPSWTLARDIVFHPYWMIFGEVYAYEIDVAHLCGPGTWLTPFLQAVYLFVQYIIMVNLLIAFFNNVYLQVKAISNIVWKYQRYHFIMAYHEKPVLPPPLIILSHMASLLCCICKRRKTDKTSDGPSTSKLFLTEEDQKKLHDFEELCVEMYFNEKDDKFHSGSEERIRVTFERVEQMCIQIKEVGDRVNYIKRSLQSLDSQIGHLQDLSALTVDTLKTLTAQKASEASKVHNEITRELSISKHLAQNLIDDGSLRSSVWKKHSIGNVFGSFPQGGLENNNALLCSISILFVFLMTLIRSLRSVECCYFFFLAVERNNLMRLSQSIPFTPVPPRGEPVTVYRLEESSPNILNNSMSSWSQLGLCAKIEFLSKEEMGGGLRRALKVVCTWSEYDILKSGHLYIIKSFLPEVVNTWSSIYKEDTVLHLCLREIQQQRAAQKLTFAFNQMKPKSIPYSPRFLEVFLLYCHSAGQWFAVEECMTGEFRKYNNNNGDEIIPSNMLEEVMLAFSHWTYEYTRGELLVLDLQGVGENLTDPSVIKAGEKRSYDMVFGPANLGEDAIKNFRAKHHCNSCCRKLKLPDTERLLLGFPETSSPGCTAPALSACPCRGDVPSLGSFLGPSSGHYLSYNSW</sequence>
<dbReference type="CDD" id="cd16971">
    <property type="entry name" value="Alpha_kinase_ChaK1_TRMP7"/>
    <property type="match status" value="1"/>
</dbReference>
<dbReference type="GO" id="GO:0004674">
    <property type="term" value="F:protein serine/threonine kinase activity"/>
    <property type="evidence" value="ECO:0007669"/>
    <property type="project" value="UniProtKB-KW"/>
</dbReference>
<evidence type="ECO:0000256" key="14">
    <source>
        <dbReference type="ARBA" id="ARBA00022777"/>
    </source>
</evidence>
<dbReference type="PANTHER" id="PTHR13800:SF8">
    <property type="entry name" value="TRANSIENT RECEPTOR POTENTIAL CATION CHANNEL SUBFAMILY M MEMBER 7"/>
    <property type="match status" value="1"/>
</dbReference>
<feature type="binding site" evidence="31">
    <location>
        <position position="1412"/>
    </location>
    <ligand>
        <name>Zn(2+)</name>
        <dbReference type="ChEBI" id="CHEBI:29105"/>
    </ligand>
</feature>
<keyword evidence="22" id="KW-0407">Ion channel</keyword>
<evidence type="ECO:0000256" key="23">
    <source>
        <dbReference type="ARBA" id="ARBA00025760"/>
    </source>
</evidence>
<keyword evidence="10" id="KW-0808">Transferase</keyword>
<gene>
    <name evidence="35" type="primary">TRPM7</name>
</gene>
<dbReference type="InterPro" id="IPR050927">
    <property type="entry name" value="TRPM"/>
</dbReference>
<dbReference type="OrthoDB" id="301415at2759"/>
<evidence type="ECO:0000256" key="15">
    <source>
        <dbReference type="ARBA" id="ARBA00022833"/>
    </source>
</evidence>
<feature type="transmembrane region" description="Helical" evidence="33">
    <location>
        <begin position="949"/>
        <end position="972"/>
    </location>
</feature>
<keyword evidence="17 30" id="KW-0067">ATP-binding</keyword>
<keyword evidence="11 33" id="KW-0812">Transmembrane</keyword>
<dbReference type="PROSITE" id="PS51158">
    <property type="entry name" value="ALPHA_KINASE"/>
    <property type="match status" value="1"/>
</dbReference>
<feature type="transmembrane region" description="Helical" evidence="33">
    <location>
        <begin position="1185"/>
        <end position="1204"/>
    </location>
</feature>
<dbReference type="Gene3D" id="3.30.200.20">
    <property type="entry name" value="Phosphorylase Kinase, domain 1"/>
    <property type="match status" value="1"/>
</dbReference>
<reference evidence="35 36" key="1">
    <citation type="journal article" date="2010" name="PLoS Biol.">
        <title>Multi-platform next-generation sequencing of the domestic turkey (Meleagris gallopavo): genome assembly and analysis.</title>
        <authorList>
            <person name="Dalloul R.A."/>
            <person name="Long J.A."/>
            <person name="Zimin A.V."/>
            <person name="Aslam L."/>
            <person name="Beal K."/>
            <person name="Blomberg L.A."/>
            <person name="Bouffard P."/>
            <person name="Burt D.W."/>
            <person name="Crasta O."/>
            <person name="Crooijmans R.P."/>
            <person name="Cooper K."/>
            <person name="Coulombe R.A."/>
            <person name="De S."/>
            <person name="Delany M.E."/>
            <person name="Dodgson J.B."/>
            <person name="Dong J.J."/>
            <person name="Evans C."/>
            <person name="Frederickson K.M."/>
            <person name="Flicek P."/>
            <person name="Florea L."/>
            <person name="Folkerts O."/>
            <person name="Groenen M.A."/>
            <person name="Harkins T.T."/>
            <person name="Herrero J."/>
            <person name="Hoffmann S."/>
            <person name="Megens H.J."/>
            <person name="Jiang A."/>
            <person name="de Jong P."/>
            <person name="Kaiser P."/>
            <person name="Kim H."/>
            <person name="Kim K.W."/>
            <person name="Kim S."/>
            <person name="Langenberger D."/>
            <person name="Lee M.K."/>
            <person name="Lee T."/>
            <person name="Mane S."/>
            <person name="Marcais G."/>
            <person name="Marz M."/>
            <person name="McElroy A.P."/>
            <person name="Modise T."/>
            <person name="Nefedov M."/>
            <person name="Notredame C."/>
            <person name="Paton I.R."/>
            <person name="Payne W.S."/>
            <person name="Pertea G."/>
            <person name="Prickett D."/>
            <person name="Puiu D."/>
            <person name="Qioa D."/>
            <person name="Raineri E."/>
            <person name="Ruffier M."/>
            <person name="Salzberg S.L."/>
            <person name="Schatz M.C."/>
            <person name="Scheuring C."/>
            <person name="Schmidt C.J."/>
            <person name="Schroeder S."/>
            <person name="Searle S.M."/>
            <person name="Smith E.J."/>
            <person name="Smith J."/>
            <person name="Sonstegard T.S."/>
            <person name="Stadler P.F."/>
            <person name="Tafer H."/>
            <person name="Tu Z.J."/>
            <person name="Van Tassell C.P."/>
            <person name="Vilella A.J."/>
            <person name="Williams K.P."/>
            <person name="Yorke J.A."/>
            <person name="Zhang L."/>
            <person name="Zhang H.B."/>
            <person name="Zhang X."/>
            <person name="Zhang Y."/>
            <person name="Reed K.M."/>
        </authorList>
    </citation>
    <scope>NUCLEOTIDE SEQUENCE [LARGE SCALE GENOMIC DNA]</scope>
</reference>
<keyword evidence="9" id="KW-0107">Calcium channel</keyword>
<dbReference type="Pfam" id="PF18139">
    <property type="entry name" value="LSDAT_euk"/>
    <property type="match status" value="1"/>
</dbReference>
<feature type="compositionally biased region" description="Low complexity" evidence="32">
    <location>
        <begin position="501"/>
        <end position="512"/>
    </location>
</feature>
<dbReference type="Proteomes" id="UP000001645">
    <property type="component" value="Chromosome 12"/>
</dbReference>
<keyword evidence="14" id="KW-0418">Kinase</keyword>
<keyword evidence="7" id="KW-0597">Phosphoprotein</keyword>
<evidence type="ECO:0000256" key="11">
    <source>
        <dbReference type="ARBA" id="ARBA00022692"/>
    </source>
</evidence>
<dbReference type="FunFam" id="3.20.200.10:FF:000001">
    <property type="entry name" value="Transient receptor potential cation channel, subfamily M, member 7"/>
    <property type="match status" value="1"/>
</dbReference>
<dbReference type="GO" id="GO:0005886">
    <property type="term" value="C:plasma membrane"/>
    <property type="evidence" value="ECO:0007669"/>
    <property type="project" value="UniProtKB-SubCell"/>
</dbReference>
<evidence type="ECO:0000256" key="29">
    <source>
        <dbReference type="PIRSR" id="PIRSR629601-1"/>
    </source>
</evidence>
<keyword evidence="5" id="KW-1003">Cell membrane</keyword>
<dbReference type="InterPro" id="IPR037162">
    <property type="entry name" value="TRPM_tetra_sf"/>
</dbReference>
<dbReference type="Bgee" id="ENSMGAG00000007383">
    <property type="expression patterns" value="Expressed in heart and 18 other cell types or tissues"/>
</dbReference>
<reference evidence="35" key="2">
    <citation type="submission" date="2025-08" db="UniProtKB">
        <authorList>
            <consortium name="Ensembl"/>
        </authorList>
    </citation>
    <scope>IDENTIFICATION</scope>
</reference>
<feature type="binding site" evidence="30">
    <location>
        <position position="1436"/>
    </location>
    <ligand>
        <name>ADP</name>
        <dbReference type="ChEBI" id="CHEBI:456216"/>
    </ligand>
</feature>
<dbReference type="InterPro" id="IPR032415">
    <property type="entry name" value="TRPM_tetra"/>
</dbReference>
<evidence type="ECO:0000256" key="13">
    <source>
        <dbReference type="ARBA" id="ARBA00022741"/>
    </source>
</evidence>
<evidence type="ECO:0000256" key="21">
    <source>
        <dbReference type="ARBA" id="ARBA00023242"/>
    </source>
</evidence>
<feature type="binding site" evidence="31">
    <location>
        <position position="1471"/>
    </location>
    <ligand>
        <name>Zn(2+)</name>
        <dbReference type="ChEBI" id="CHEBI:29105"/>
    </ligand>
</feature>
<evidence type="ECO:0000259" key="34">
    <source>
        <dbReference type="PROSITE" id="PS51158"/>
    </source>
</evidence>
<feature type="active site" description="Proton acceptor" evidence="29">
    <location>
        <position position="1426"/>
    </location>
</feature>
<evidence type="ECO:0000256" key="4">
    <source>
        <dbReference type="ARBA" id="ARBA00022448"/>
    </source>
</evidence>
<dbReference type="HOGENOM" id="CLU_001390_2_0_1"/>
<comment type="catalytic activity">
    <reaction evidence="26">
        <text>Ca(2+)(in) = Ca(2+)(out)</text>
        <dbReference type="Rhea" id="RHEA:29671"/>
        <dbReference type="ChEBI" id="CHEBI:29108"/>
    </reaction>
</comment>
<dbReference type="PANTHER" id="PTHR13800">
    <property type="entry name" value="TRANSIENT RECEPTOR POTENTIAL CATION CHANNEL, SUBFAMILY M, MEMBER 6"/>
    <property type="match status" value="1"/>
</dbReference>
<evidence type="ECO:0000256" key="5">
    <source>
        <dbReference type="ARBA" id="ARBA00022475"/>
    </source>
</evidence>
<keyword evidence="15 31" id="KW-0862">Zinc</keyword>
<keyword evidence="18 33" id="KW-1133">Transmembrane helix</keyword>
<dbReference type="InterPro" id="IPR041491">
    <property type="entry name" value="TRPM_SLOG"/>
</dbReference>
<dbReference type="GO" id="GO:0005634">
    <property type="term" value="C:nucleus"/>
    <property type="evidence" value="ECO:0007669"/>
    <property type="project" value="UniProtKB-SubCell"/>
</dbReference>
<dbReference type="GO" id="GO:0005524">
    <property type="term" value="F:ATP binding"/>
    <property type="evidence" value="ECO:0007669"/>
    <property type="project" value="UniProtKB-KW"/>
</dbReference>
<feature type="binding site" evidence="30">
    <location>
        <position position="1307"/>
    </location>
    <ligand>
        <name>ADP</name>
        <dbReference type="ChEBI" id="CHEBI:456216"/>
    </ligand>
</feature>
<evidence type="ECO:0000256" key="18">
    <source>
        <dbReference type="ARBA" id="ARBA00022989"/>
    </source>
</evidence>